<accession>A0A4C1XD20</accession>
<dbReference type="AlphaFoldDB" id="A0A4C1XD20"/>
<keyword evidence="2" id="KW-1185">Reference proteome</keyword>
<dbReference type="Proteomes" id="UP000299102">
    <property type="component" value="Unassembled WGS sequence"/>
</dbReference>
<dbReference type="EMBL" id="BGZK01000811">
    <property type="protein sequence ID" value="GBP61328.1"/>
    <property type="molecule type" value="Genomic_DNA"/>
</dbReference>
<evidence type="ECO:0000313" key="2">
    <source>
        <dbReference type="Proteomes" id="UP000299102"/>
    </source>
</evidence>
<evidence type="ECO:0000313" key="1">
    <source>
        <dbReference type="EMBL" id="GBP61328.1"/>
    </source>
</evidence>
<comment type="caution">
    <text evidence="1">The sequence shown here is derived from an EMBL/GenBank/DDBJ whole genome shotgun (WGS) entry which is preliminary data.</text>
</comment>
<organism evidence="1 2">
    <name type="scientific">Eumeta variegata</name>
    <name type="common">Bagworm moth</name>
    <name type="synonym">Eumeta japonica</name>
    <dbReference type="NCBI Taxonomy" id="151549"/>
    <lineage>
        <taxon>Eukaryota</taxon>
        <taxon>Metazoa</taxon>
        <taxon>Ecdysozoa</taxon>
        <taxon>Arthropoda</taxon>
        <taxon>Hexapoda</taxon>
        <taxon>Insecta</taxon>
        <taxon>Pterygota</taxon>
        <taxon>Neoptera</taxon>
        <taxon>Endopterygota</taxon>
        <taxon>Lepidoptera</taxon>
        <taxon>Glossata</taxon>
        <taxon>Ditrysia</taxon>
        <taxon>Tineoidea</taxon>
        <taxon>Psychidae</taxon>
        <taxon>Oiketicinae</taxon>
        <taxon>Eumeta</taxon>
    </lineage>
</organism>
<sequence length="89" mass="10421">MRTTYHRRPWTLEIAEETLLRYQPGRNRISDGSGLMEKEGAEYSGKWDDGDLATGTITHWTTVTNTVLVPSFRWSVEREDHNLTQKLRR</sequence>
<protein>
    <submittedName>
        <fullName evidence="1">Uncharacterized protein</fullName>
    </submittedName>
</protein>
<gene>
    <name evidence="1" type="ORF">EVAR_53243_1</name>
</gene>
<proteinExistence type="predicted"/>
<reference evidence="1 2" key="1">
    <citation type="journal article" date="2019" name="Commun. Biol.">
        <title>The bagworm genome reveals a unique fibroin gene that provides high tensile strength.</title>
        <authorList>
            <person name="Kono N."/>
            <person name="Nakamura H."/>
            <person name="Ohtoshi R."/>
            <person name="Tomita M."/>
            <person name="Numata K."/>
            <person name="Arakawa K."/>
        </authorList>
    </citation>
    <scope>NUCLEOTIDE SEQUENCE [LARGE SCALE GENOMIC DNA]</scope>
</reference>
<name>A0A4C1XD20_EUMVA</name>